<gene>
    <name evidence="2" type="ORF">CEURO_LOCUS8887</name>
</gene>
<dbReference type="AlphaFoldDB" id="A0A9P0Z0G5"/>
<evidence type="ECO:0000313" key="2">
    <source>
        <dbReference type="EMBL" id="CAH9084150.1"/>
    </source>
</evidence>
<organism evidence="2 3">
    <name type="scientific">Cuscuta europaea</name>
    <name type="common">European dodder</name>
    <dbReference type="NCBI Taxonomy" id="41803"/>
    <lineage>
        <taxon>Eukaryota</taxon>
        <taxon>Viridiplantae</taxon>
        <taxon>Streptophyta</taxon>
        <taxon>Embryophyta</taxon>
        <taxon>Tracheophyta</taxon>
        <taxon>Spermatophyta</taxon>
        <taxon>Magnoliopsida</taxon>
        <taxon>eudicotyledons</taxon>
        <taxon>Gunneridae</taxon>
        <taxon>Pentapetalae</taxon>
        <taxon>asterids</taxon>
        <taxon>lamiids</taxon>
        <taxon>Solanales</taxon>
        <taxon>Convolvulaceae</taxon>
        <taxon>Cuscuteae</taxon>
        <taxon>Cuscuta</taxon>
        <taxon>Cuscuta subgen. Cuscuta</taxon>
    </lineage>
</organism>
<dbReference type="PANTHER" id="PTHR47493">
    <property type="entry name" value="OS08G0520200 PROTEIN"/>
    <property type="match status" value="1"/>
</dbReference>
<reference evidence="2" key="1">
    <citation type="submission" date="2022-07" db="EMBL/GenBank/DDBJ databases">
        <authorList>
            <person name="Macas J."/>
            <person name="Novak P."/>
            <person name="Neumann P."/>
        </authorList>
    </citation>
    <scope>NUCLEOTIDE SEQUENCE</scope>
</reference>
<dbReference type="NCBIfam" id="TIGR00756">
    <property type="entry name" value="PPR"/>
    <property type="match status" value="1"/>
</dbReference>
<protein>
    <recommendedName>
        <fullName evidence="4">Pentatricopeptide repeat-containing protein</fullName>
    </recommendedName>
</protein>
<name>A0A9P0Z0G5_CUSEU</name>
<evidence type="ECO:0000256" key="1">
    <source>
        <dbReference type="ARBA" id="ARBA00022737"/>
    </source>
</evidence>
<accession>A0A9P0Z0G5</accession>
<dbReference type="PANTHER" id="PTHR47493:SF1">
    <property type="entry name" value="OS08G0520200 PROTEIN"/>
    <property type="match status" value="1"/>
</dbReference>
<keyword evidence="1" id="KW-0677">Repeat</keyword>
<sequence length="454" mass="52061">MIKSVGVPSNSAIWVTTPHGAIHFFHVSIFCCLIPHKNKSYDTVAFSNIRRASVVSEPRHNSSLIKSEEPGDDEYEGKVVRNGSYYTEDIALKIEDLSTRGLPLQAERLAFGMRSEGYIPDVSTLSALMLCYAINGLVSKSLAVWDEIVNSSFVMDVQVVTKLIDVYGRMGHFDIVVKILRQIKIKDPTKLSHVYPLVISCFGKRGQLQQMEVMLKEMVSMGYSVDSAMGNAYVIYYSRFGSLSEMECAYGRLKRTRILIEEEAIRSISSAYIKEEKFYQLGEFIRDVGLGRRNVGNLLWNLLLLSYAACFKMKSLQREFVKMTESGFRPDLTTFNIRLSAFSKMSLFWDLHVSIDHMKHENVVPDIVTYGSIIDAYLERRLGRNLDFSLGKMNVNDHVSVLTDALMFEALGKGDFHLSSEAFMEYSRKRWTYKQLIRTYLRKISRHDQIFWNY</sequence>
<dbReference type="Gene3D" id="1.25.40.10">
    <property type="entry name" value="Tetratricopeptide repeat domain"/>
    <property type="match status" value="2"/>
</dbReference>
<evidence type="ECO:0008006" key="4">
    <source>
        <dbReference type="Google" id="ProtNLM"/>
    </source>
</evidence>
<dbReference type="Pfam" id="PF01535">
    <property type="entry name" value="PPR"/>
    <property type="match status" value="2"/>
</dbReference>
<dbReference type="EMBL" id="CAMAPE010000017">
    <property type="protein sequence ID" value="CAH9084150.1"/>
    <property type="molecule type" value="Genomic_DNA"/>
</dbReference>
<comment type="caution">
    <text evidence="2">The sequence shown here is derived from an EMBL/GenBank/DDBJ whole genome shotgun (WGS) entry which is preliminary data.</text>
</comment>
<dbReference type="Proteomes" id="UP001152484">
    <property type="component" value="Unassembled WGS sequence"/>
</dbReference>
<proteinExistence type="predicted"/>
<dbReference type="InterPro" id="IPR002885">
    <property type="entry name" value="PPR_rpt"/>
</dbReference>
<dbReference type="OrthoDB" id="762539at2759"/>
<evidence type="ECO:0000313" key="3">
    <source>
        <dbReference type="Proteomes" id="UP001152484"/>
    </source>
</evidence>
<keyword evidence="3" id="KW-1185">Reference proteome</keyword>
<dbReference type="InterPro" id="IPR011990">
    <property type="entry name" value="TPR-like_helical_dom_sf"/>
</dbReference>